<protein>
    <submittedName>
        <fullName evidence="1">Uncharacterized protein</fullName>
    </submittedName>
</protein>
<dbReference type="AlphaFoldDB" id="I1C335"/>
<dbReference type="InParanoid" id="I1C335"/>
<dbReference type="VEuPathDB" id="FungiDB:RO3G_07570"/>
<reference evidence="1 2" key="1">
    <citation type="journal article" date="2009" name="PLoS Genet.">
        <title>Genomic analysis of the basal lineage fungus Rhizopus oryzae reveals a whole-genome duplication.</title>
        <authorList>
            <person name="Ma L.-J."/>
            <person name="Ibrahim A.S."/>
            <person name="Skory C."/>
            <person name="Grabherr M.G."/>
            <person name="Burger G."/>
            <person name="Butler M."/>
            <person name="Elias M."/>
            <person name="Idnurm A."/>
            <person name="Lang B.F."/>
            <person name="Sone T."/>
            <person name="Abe A."/>
            <person name="Calvo S.E."/>
            <person name="Corrochano L.M."/>
            <person name="Engels R."/>
            <person name="Fu J."/>
            <person name="Hansberg W."/>
            <person name="Kim J.-M."/>
            <person name="Kodira C.D."/>
            <person name="Koehrsen M.J."/>
            <person name="Liu B."/>
            <person name="Miranda-Saavedra D."/>
            <person name="O'Leary S."/>
            <person name="Ortiz-Castellanos L."/>
            <person name="Poulter R."/>
            <person name="Rodriguez-Romero J."/>
            <person name="Ruiz-Herrera J."/>
            <person name="Shen Y.-Q."/>
            <person name="Zeng Q."/>
            <person name="Galagan J."/>
            <person name="Birren B.W."/>
            <person name="Cuomo C.A."/>
            <person name="Wickes B.L."/>
        </authorList>
    </citation>
    <scope>NUCLEOTIDE SEQUENCE [LARGE SCALE GENOMIC DNA]</scope>
    <source>
        <strain evidence="2">RA 99-880 / ATCC MYA-4621 / FGSC 9543 / NRRL 43880</strain>
    </source>
</reference>
<sequence length="74" mass="8685">MIKTLSDKYQYAPFEVLKKLKLHFIHVHGKYDRAMVDNVDTPKSIIVAVINYGIVNYYDQNGIATSTYRREFWG</sequence>
<keyword evidence="2" id="KW-1185">Reference proteome</keyword>
<gene>
    <name evidence="1" type="ORF">RO3G_07570</name>
</gene>
<evidence type="ECO:0000313" key="1">
    <source>
        <dbReference type="EMBL" id="EIE82865.1"/>
    </source>
</evidence>
<accession>I1C335</accession>
<dbReference type="Proteomes" id="UP000009138">
    <property type="component" value="Unassembled WGS sequence"/>
</dbReference>
<name>I1C335_RHIO9</name>
<proteinExistence type="predicted"/>
<dbReference type="EMBL" id="CH476736">
    <property type="protein sequence ID" value="EIE82865.1"/>
    <property type="molecule type" value="Genomic_DNA"/>
</dbReference>
<dbReference type="GeneID" id="93614541"/>
<dbReference type="RefSeq" id="XP_067518261.1">
    <property type="nucleotide sequence ID" value="XM_067662160.1"/>
</dbReference>
<evidence type="ECO:0000313" key="2">
    <source>
        <dbReference type="Proteomes" id="UP000009138"/>
    </source>
</evidence>
<organism evidence="1 2">
    <name type="scientific">Rhizopus delemar (strain RA 99-880 / ATCC MYA-4621 / FGSC 9543 / NRRL 43880)</name>
    <name type="common">Mucormycosis agent</name>
    <name type="synonym">Rhizopus arrhizus var. delemar</name>
    <dbReference type="NCBI Taxonomy" id="246409"/>
    <lineage>
        <taxon>Eukaryota</taxon>
        <taxon>Fungi</taxon>
        <taxon>Fungi incertae sedis</taxon>
        <taxon>Mucoromycota</taxon>
        <taxon>Mucoromycotina</taxon>
        <taxon>Mucoromycetes</taxon>
        <taxon>Mucorales</taxon>
        <taxon>Mucorineae</taxon>
        <taxon>Rhizopodaceae</taxon>
        <taxon>Rhizopus</taxon>
    </lineage>
</organism>